<feature type="compositionally biased region" description="Basic and acidic residues" evidence="1">
    <location>
        <begin position="141"/>
        <end position="178"/>
    </location>
</feature>
<protein>
    <recommendedName>
        <fullName evidence="2">DCD domain-containing protein</fullName>
    </recommendedName>
</protein>
<dbReference type="Gramene" id="ONI23565">
    <property type="protein sequence ID" value="ONI23565"/>
    <property type="gene ID" value="PRUPE_2G195500"/>
</dbReference>
<dbReference type="InterPro" id="IPR013989">
    <property type="entry name" value="Dev_and_cell_death_domain"/>
</dbReference>
<feature type="compositionally biased region" description="Polar residues" evidence="1">
    <location>
        <begin position="1"/>
        <end position="17"/>
    </location>
</feature>
<name>A0A251QLL3_PRUPE</name>
<dbReference type="PROSITE" id="PS51222">
    <property type="entry name" value="DCD"/>
    <property type="match status" value="1"/>
</dbReference>
<reference evidence="3 4" key="1">
    <citation type="journal article" date="2013" name="Nat. Genet.">
        <title>The high-quality draft genome of peach (Prunus persica) identifies unique patterns of genetic diversity, domestication and genome evolution.</title>
        <authorList>
            <consortium name="International Peach Genome Initiative"/>
            <person name="Verde I."/>
            <person name="Abbott A.G."/>
            <person name="Scalabrin S."/>
            <person name="Jung S."/>
            <person name="Shu S."/>
            <person name="Marroni F."/>
            <person name="Zhebentyayeva T."/>
            <person name="Dettori M.T."/>
            <person name="Grimwood J."/>
            <person name="Cattonaro F."/>
            <person name="Zuccolo A."/>
            <person name="Rossini L."/>
            <person name="Jenkins J."/>
            <person name="Vendramin E."/>
            <person name="Meisel L.A."/>
            <person name="Decroocq V."/>
            <person name="Sosinski B."/>
            <person name="Prochnik S."/>
            <person name="Mitros T."/>
            <person name="Policriti A."/>
            <person name="Cipriani G."/>
            <person name="Dondini L."/>
            <person name="Ficklin S."/>
            <person name="Goodstein D.M."/>
            <person name="Xuan P."/>
            <person name="Del Fabbro C."/>
            <person name="Aramini V."/>
            <person name="Copetti D."/>
            <person name="Gonzalez S."/>
            <person name="Horner D.S."/>
            <person name="Falchi R."/>
            <person name="Lucas S."/>
            <person name="Mica E."/>
            <person name="Maldonado J."/>
            <person name="Lazzari B."/>
            <person name="Bielenberg D."/>
            <person name="Pirona R."/>
            <person name="Miculan M."/>
            <person name="Barakat A."/>
            <person name="Testolin R."/>
            <person name="Stella A."/>
            <person name="Tartarini S."/>
            <person name="Tonutti P."/>
            <person name="Arus P."/>
            <person name="Orellana A."/>
            <person name="Wells C."/>
            <person name="Main D."/>
            <person name="Vizzotto G."/>
            <person name="Silva H."/>
            <person name="Salamini F."/>
            <person name="Schmutz J."/>
            <person name="Morgante M."/>
            <person name="Rokhsar D.S."/>
        </authorList>
    </citation>
    <scope>NUCLEOTIDE SEQUENCE [LARGE SCALE GENOMIC DNA]</scope>
    <source>
        <strain evidence="4">cv. Nemared</strain>
    </source>
</reference>
<feature type="domain" description="DCD" evidence="2">
    <location>
        <begin position="180"/>
        <end position="307"/>
    </location>
</feature>
<evidence type="ECO:0000313" key="3">
    <source>
        <dbReference type="EMBL" id="ONI23565.1"/>
    </source>
</evidence>
<accession>A0A251QLL3</accession>
<organism evidence="3 4">
    <name type="scientific">Prunus persica</name>
    <name type="common">Peach</name>
    <name type="synonym">Amygdalus persica</name>
    <dbReference type="NCBI Taxonomy" id="3760"/>
    <lineage>
        <taxon>Eukaryota</taxon>
        <taxon>Viridiplantae</taxon>
        <taxon>Streptophyta</taxon>
        <taxon>Embryophyta</taxon>
        <taxon>Tracheophyta</taxon>
        <taxon>Spermatophyta</taxon>
        <taxon>Magnoliopsida</taxon>
        <taxon>eudicotyledons</taxon>
        <taxon>Gunneridae</taxon>
        <taxon>Pentapetalae</taxon>
        <taxon>rosids</taxon>
        <taxon>fabids</taxon>
        <taxon>Rosales</taxon>
        <taxon>Rosaceae</taxon>
        <taxon>Amygdaloideae</taxon>
        <taxon>Amygdaleae</taxon>
        <taxon>Prunus</taxon>
    </lineage>
</organism>
<dbReference type="AlphaFoldDB" id="A0A251QLL3"/>
<evidence type="ECO:0000256" key="1">
    <source>
        <dbReference type="SAM" id="MobiDB-lite"/>
    </source>
</evidence>
<proteinExistence type="predicted"/>
<dbReference type="EMBL" id="CM007652">
    <property type="protein sequence ID" value="ONI23565.1"/>
    <property type="molecule type" value="Genomic_DNA"/>
</dbReference>
<feature type="region of interest" description="Disordered" evidence="1">
    <location>
        <begin position="1"/>
        <end position="178"/>
    </location>
</feature>
<dbReference type="Proteomes" id="UP000006882">
    <property type="component" value="Chromosome G2"/>
</dbReference>
<feature type="compositionally biased region" description="Basic residues" evidence="1">
    <location>
        <begin position="78"/>
        <end position="98"/>
    </location>
</feature>
<dbReference type="PANTHER" id="PTHR46444">
    <property type="entry name" value="DCD (DEVELOPMENT AND CELL DEATH) DOMAIN PROTEIN-RELATED"/>
    <property type="match status" value="1"/>
</dbReference>
<feature type="compositionally biased region" description="Basic and acidic residues" evidence="1">
    <location>
        <begin position="104"/>
        <end position="134"/>
    </location>
</feature>
<keyword evidence="4" id="KW-1185">Reference proteome</keyword>
<dbReference type="SMART" id="SM00767">
    <property type="entry name" value="DCD"/>
    <property type="match status" value="1"/>
</dbReference>
<gene>
    <name evidence="3" type="ORF">PRUPE_2G195500</name>
</gene>
<evidence type="ECO:0000313" key="4">
    <source>
        <dbReference type="Proteomes" id="UP000006882"/>
    </source>
</evidence>
<dbReference type="PANTHER" id="PTHR46444:SF3">
    <property type="entry name" value="DCD (DEVELOPMENT AND CELL DEATH) DOMAIN PROTEIN"/>
    <property type="match status" value="1"/>
</dbReference>
<sequence>MRSAEASNKQSHLNKSPLQRKHPKNHDSSELKTSSAEAFSGPKSAEMKMSSPAEASNKPDVTEKKIASPAEASNSGKKTPRSLKGKAKIVNGKRRRNRCNNESSNKREEEAKKMNSKREKQENITNGEHAEKSHQAQKTPGKIDESEKSRQKQKGTEKRRGSDKSVKSQRNSEKHDEKREKLGGLIFMCSGKTKPDCFHYSIMGVSMGEKDLVLGIKPGLKLFLFDFDLKLLYGVYKASSSGGLELEPKAFGGAFPAQVRFNVEKDCLPLPESVFKKAIQENYNEKKKFKTELTVRQEFQAYYGLRGERRNVSPRIVPPALEALHREYEREHLARQPNLIYGEAVPAHRERVALAFKS</sequence>
<dbReference type="Pfam" id="PF10539">
    <property type="entry name" value="Dev_Cell_Death"/>
    <property type="match status" value="1"/>
</dbReference>
<evidence type="ECO:0000259" key="2">
    <source>
        <dbReference type="PROSITE" id="PS51222"/>
    </source>
</evidence>